<protein>
    <recommendedName>
        <fullName evidence="4">RxLR effector protein</fullName>
    </recommendedName>
</protein>
<reference evidence="2" key="1">
    <citation type="submission" date="2022-12" db="EMBL/GenBank/DDBJ databases">
        <authorList>
            <person name="Webb A."/>
        </authorList>
    </citation>
    <scope>NUCLEOTIDE SEQUENCE</scope>
    <source>
        <strain evidence="2">Hp1</strain>
    </source>
</reference>
<dbReference type="AlphaFoldDB" id="A0AAV0T425"/>
<accession>A0AAV0T425</accession>
<gene>
    <name evidence="2" type="ORF">HBR001_LOCUS1067</name>
</gene>
<evidence type="ECO:0000313" key="3">
    <source>
        <dbReference type="Proteomes" id="UP001162031"/>
    </source>
</evidence>
<evidence type="ECO:0000313" key="2">
    <source>
        <dbReference type="EMBL" id="CAI5713543.1"/>
    </source>
</evidence>
<keyword evidence="3" id="KW-1185">Reference proteome</keyword>
<evidence type="ECO:0008006" key="4">
    <source>
        <dbReference type="Google" id="ProtNLM"/>
    </source>
</evidence>
<sequence>MRFVYSAAAALVAVFAASVATSTSADANALLESDVSLVGRVTDGNAYDVDTQRLLRESFDDDESSLLVEWEERANNAVVATEAASVAETAAKKIGLWARGVDKGLDYTVAASNRLASFNEKYKVLGKPIKWWSSLFKWLSGKSLLQKFLKKFKDIKIEDSTIGDRFEASVKRHKKVLVVTEDAGTAETAGATRAVDPNGVANAGGRPTTAELNPLAMKNVARAAAGDADLITKKVQDLHQEGYRMIAKAWETGKYQMVGPEKIKAFETGCMNTINQLADLEKAVTNKLKEADDGAIKSAWDLIDNWRPDFVNHVENNVLRALRTVNDNKEVKAIREEIKTFVDNLPHRKLDELETKKNFRDV</sequence>
<feature type="signal peptide" evidence="1">
    <location>
        <begin position="1"/>
        <end position="25"/>
    </location>
</feature>
<keyword evidence="1" id="KW-0732">Signal</keyword>
<organism evidence="2 3">
    <name type="scientific">Hyaloperonospora brassicae</name>
    <name type="common">Brassica downy mildew</name>
    <name type="synonym">Peronospora brassicae</name>
    <dbReference type="NCBI Taxonomy" id="162125"/>
    <lineage>
        <taxon>Eukaryota</taxon>
        <taxon>Sar</taxon>
        <taxon>Stramenopiles</taxon>
        <taxon>Oomycota</taxon>
        <taxon>Peronosporomycetes</taxon>
        <taxon>Peronosporales</taxon>
        <taxon>Peronosporaceae</taxon>
        <taxon>Hyaloperonospora</taxon>
    </lineage>
</organism>
<feature type="chain" id="PRO_5043707018" description="RxLR effector protein" evidence="1">
    <location>
        <begin position="26"/>
        <end position="362"/>
    </location>
</feature>
<evidence type="ECO:0000256" key="1">
    <source>
        <dbReference type="SAM" id="SignalP"/>
    </source>
</evidence>
<name>A0AAV0T425_HYABA</name>
<proteinExistence type="predicted"/>
<dbReference type="Proteomes" id="UP001162031">
    <property type="component" value="Unassembled WGS sequence"/>
</dbReference>
<dbReference type="EMBL" id="CANTFL010000090">
    <property type="protein sequence ID" value="CAI5713543.1"/>
    <property type="molecule type" value="Genomic_DNA"/>
</dbReference>
<comment type="caution">
    <text evidence="2">The sequence shown here is derived from an EMBL/GenBank/DDBJ whole genome shotgun (WGS) entry which is preliminary data.</text>
</comment>